<organism evidence="2 3">
    <name type="scientific">Vespula squamosa</name>
    <name type="common">Southern yellow jacket</name>
    <name type="synonym">Wasp</name>
    <dbReference type="NCBI Taxonomy" id="30214"/>
    <lineage>
        <taxon>Eukaryota</taxon>
        <taxon>Metazoa</taxon>
        <taxon>Ecdysozoa</taxon>
        <taxon>Arthropoda</taxon>
        <taxon>Hexapoda</taxon>
        <taxon>Insecta</taxon>
        <taxon>Pterygota</taxon>
        <taxon>Neoptera</taxon>
        <taxon>Endopterygota</taxon>
        <taxon>Hymenoptera</taxon>
        <taxon>Apocrita</taxon>
        <taxon>Aculeata</taxon>
        <taxon>Vespoidea</taxon>
        <taxon>Vespidae</taxon>
        <taxon>Vespinae</taxon>
        <taxon>Vespula</taxon>
    </lineage>
</organism>
<name>A0ABD2AEZ9_VESSQ</name>
<accession>A0ABD2AEZ9</accession>
<feature type="region of interest" description="Disordered" evidence="1">
    <location>
        <begin position="62"/>
        <end position="86"/>
    </location>
</feature>
<gene>
    <name evidence="2" type="ORF">V1478_011390</name>
</gene>
<reference evidence="2 3" key="1">
    <citation type="journal article" date="2024" name="Ann. Entomol. Soc. Am.">
        <title>Genomic analyses of the southern and eastern yellowjacket wasps (Hymenoptera: Vespidae) reveal evolutionary signatures of social life.</title>
        <authorList>
            <person name="Catto M.A."/>
            <person name="Caine P.B."/>
            <person name="Orr S.E."/>
            <person name="Hunt B.G."/>
            <person name="Goodisman M.A.D."/>
        </authorList>
    </citation>
    <scope>NUCLEOTIDE SEQUENCE [LARGE SCALE GENOMIC DNA]</scope>
    <source>
        <strain evidence="2">233</strain>
        <tissue evidence="2">Head and thorax</tissue>
    </source>
</reference>
<proteinExistence type="predicted"/>
<dbReference type="EMBL" id="JAUDFV010000151">
    <property type="protein sequence ID" value="KAL2718971.1"/>
    <property type="molecule type" value="Genomic_DNA"/>
</dbReference>
<evidence type="ECO:0000313" key="2">
    <source>
        <dbReference type="EMBL" id="KAL2718971.1"/>
    </source>
</evidence>
<sequence length="191" mass="19511">MAVVGPSRHSRVSMSVSMSLMQGGGAGTTGGGGTTGPGAHPGQAVLAAAAAAAAAAATQPTPTYYHPAAPAPPPPPPPAQDPVQPDRPIGYGAFGVVWYISKSEFEEPSRIRSDWYQCGGQTSCLAGDAAAAFEHVVEYHLVVSPIPLSPFSSNHIHICRVKPPTRQEVGEACVAGKLTAAAASRKISQHP</sequence>
<dbReference type="GO" id="GO:0016301">
    <property type="term" value="F:kinase activity"/>
    <property type="evidence" value="ECO:0007669"/>
    <property type="project" value="UniProtKB-KW"/>
</dbReference>
<comment type="caution">
    <text evidence="2">The sequence shown here is derived from an EMBL/GenBank/DDBJ whole genome shotgun (WGS) entry which is preliminary data.</text>
</comment>
<feature type="compositionally biased region" description="Pro residues" evidence="1">
    <location>
        <begin position="69"/>
        <end position="80"/>
    </location>
</feature>
<keyword evidence="2" id="KW-0418">Kinase</keyword>
<dbReference type="AlphaFoldDB" id="A0ABD2AEZ9"/>
<feature type="non-terminal residue" evidence="2">
    <location>
        <position position="191"/>
    </location>
</feature>
<protein>
    <submittedName>
        <fullName evidence="2">Serine/threonine-protein kinase NLK isoform X1</fullName>
    </submittedName>
</protein>
<feature type="compositionally biased region" description="Gly residues" evidence="1">
    <location>
        <begin position="22"/>
        <end position="36"/>
    </location>
</feature>
<keyword evidence="3" id="KW-1185">Reference proteome</keyword>
<evidence type="ECO:0000256" key="1">
    <source>
        <dbReference type="SAM" id="MobiDB-lite"/>
    </source>
</evidence>
<keyword evidence="2" id="KW-0808">Transferase</keyword>
<dbReference type="Proteomes" id="UP001607302">
    <property type="component" value="Unassembled WGS sequence"/>
</dbReference>
<feature type="region of interest" description="Disordered" evidence="1">
    <location>
        <begin position="20"/>
        <end position="41"/>
    </location>
</feature>
<evidence type="ECO:0000313" key="3">
    <source>
        <dbReference type="Proteomes" id="UP001607302"/>
    </source>
</evidence>